<evidence type="ECO:0000313" key="2">
    <source>
        <dbReference type="EMBL" id="MCP8885491.1"/>
    </source>
</evidence>
<dbReference type="CDD" id="cd03808">
    <property type="entry name" value="GT4_CapM-like"/>
    <property type="match status" value="1"/>
</dbReference>
<dbReference type="InterPro" id="IPR028098">
    <property type="entry name" value="Glyco_trans_4-like_N"/>
</dbReference>
<feature type="domain" description="Glycosyltransferase subfamily 4-like N-terminal" evidence="1">
    <location>
        <begin position="28"/>
        <end position="185"/>
    </location>
</feature>
<dbReference type="Proteomes" id="UP001060275">
    <property type="component" value="Unassembled WGS sequence"/>
</dbReference>
<evidence type="ECO:0000259" key="1">
    <source>
        <dbReference type="Pfam" id="PF13579"/>
    </source>
</evidence>
<dbReference type="GO" id="GO:0016757">
    <property type="term" value="F:glycosyltransferase activity"/>
    <property type="evidence" value="ECO:0007669"/>
    <property type="project" value="UniProtKB-ARBA"/>
</dbReference>
<dbReference type="PANTHER" id="PTHR12526:SF638">
    <property type="entry name" value="SPORE COAT PROTEIN SA"/>
    <property type="match status" value="1"/>
</dbReference>
<dbReference type="AlphaFoldDB" id="A0A9Q4AKU9"/>
<dbReference type="Gene3D" id="3.40.50.2000">
    <property type="entry name" value="Glycogen Phosphorylase B"/>
    <property type="match status" value="2"/>
</dbReference>
<keyword evidence="3" id="KW-1185">Reference proteome</keyword>
<comment type="caution">
    <text evidence="2">The sequence shown here is derived from an EMBL/GenBank/DDBJ whole genome shotgun (WGS) entry which is preliminary data.</text>
</comment>
<name>A0A9Q4AKU9_9HYPH</name>
<dbReference type="Pfam" id="PF13579">
    <property type="entry name" value="Glyco_trans_4_4"/>
    <property type="match status" value="1"/>
</dbReference>
<sequence length="380" mass="41883">MQQPPKSPQRVGIIGNNAFSIINFRLPLMREIAARGHQVFAIAAEFDADSVALLAENGISAIPMSLSRTGLNPFRDARDVFNLVKTLGELRLDTVLAFTIKPVIYGMIAASLARVPRRHALIAGLGYAFGDTERPSLKRRVLHAIARTLYTIALGRAHNVFMQNPDDVEDFARMHIVGPEKMVLVNGTGVDLAAWPQLVPVTVPVTFLLAARLLAEKGIHDYVAAAKTIKASAPHSRFLLLGGLDSNPNGISRTQVEQWVADGLIEWPGHVPVRPWLAQASVYVLPSYYREGIPRSIQEALACGLPVITTNSPGCRETVVQGENGFLVAPRESEQLVQAMQHFIDDPRRIVDMGRQSRLLAEQRFDVRVINARMLEVMEL</sequence>
<accession>A0A9Q4AKU9</accession>
<dbReference type="PANTHER" id="PTHR12526">
    <property type="entry name" value="GLYCOSYLTRANSFERASE"/>
    <property type="match status" value="1"/>
</dbReference>
<evidence type="ECO:0000313" key="3">
    <source>
        <dbReference type="Proteomes" id="UP001060275"/>
    </source>
</evidence>
<organism evidence="2 3">
    <name type="scientific">Devosia ureilytica</name>
    <dbReference type="NCBI Taxonomy" id="2952754"/>
    <lineage>
        <taxon>Bacteria</taxon>
        <taxon>Pseudomonadati</taxon>
        <taxon>Pseudomonadota</taxon>
        <taxon>Alphaproteobacteria</taxon>
        <taxon>Hyphomicrobiales</taxon>
        <taxon>Devosiaceae</taxon>
        <taxon>Devosia</taxon>
    </lineage>
</organism>
<dbReference type="SUPFAM" id="SSF53756">
    <property type="entry name" value="UDP-Glycosyltransferase/glycogen phosphorylase"/>
    <property type="match status" value="1"/>
</dbReference>
<reference evidence="2" key="1">
    <citation type="submission" date="2022-06" db="EMBL/GenBank/DDBJ databases">
        <title>Devosia sp. XJ19-45 genome assembly.</title>
        <authorList>
            <person name="Li B."/>
            <person name="Cai M."/>
            <person name="Nie G."/>
            <person name="Li W."/>
        </authorList>
    </citation>
    <scope>NUCLEOTIDE SEQUENCE</scope>
    <source>
        <strain evidence="2">XJ19-45</strain>
    </source>
</reference>
<dbReference type="Pfam" id="PF13692">
    <property type="entry name" value="Glyco_trans_1_4"/>
    <property type="match status" value="1"/>
</dbReference>
<protein>
    <submittedName>
        <fullName evidence="2">Glycosyltransferase family 4 protein</fullName>
    </submittedName>
</protein>
<gene>
    <name evidence="2" type="ORF">NF348_00015</name>
</gene>
<dbReference type="RefSeq" id="WP_254673285.1">
    <property type="nucleotide sequence ID" value="NZ_JAMWDU010000001.1"/>
</dbReference>
<proteinExistence type="predicted"/>
<dbReference type="EMBL" id="JAMWDU010000001">
    <property type="protein sequence ID" value="MCP8885491.1"/>
    <property type="molecule type" value="Genomic_DNA"/>
</dbReference>